<dbReference type="SUPFAM" id="SSF47413">
    <property type="entry name" value="lambda repressor-like DNA-binding domains"/>
    <property type="match status" value="1"/>
</dbReference>
<protein>
    <submittedName>
        <fullName evidence="1">Putative antitoxin of bacterial toxin-antitoxin system, YdaS/YdaT</fullName>
    </submittedName>
</protein>
<sequence>MKLRDYFEKQGRGSLTYLAKQMGAKTSNVCLWAKGKKKVPTNRCPDIERITEGKVTCEELRPDVNWGVLRNSKGQ</sequence>
<dbReference type="EMBL" id="BK015378">
    <property type="protein sequence ID" value="DAE03902.1"/>
    <property type="molecule type" value="Genomic_DNA"/>
</dbReference>
<name>A0A8S5PA06_9VIRU</name>
<dbReference type="Pfam" id="PF15943">
    <property type="entry name" value="YdaS_toxin"/>
    <property type="match status" value="1"/>
</dbReference>
<dbReference type="InterPro" id="IPR031856">
    <property type="entry name" value="YdaS_toxin-like"/>
</dbReference>
<dbReference type="GO" id="GO:0003677">
    <property type="term" value="F:DNA binding"/>
    <property type="evidence" value="ECO:0007669"/>
    <property type="project" value="InterPro"/>
</dbReference>
<dbReference type="Gene3D" id="1.10.260.40">
    <property type="entry name" value="lambda repressor-like DNA-binding domains"/>
    <property type="match status" value="1"/>
</dbReference>
<dbReference type="InterPro" id="IPR010982">
    <property type="entry name" value="Lambda_DNA-bd_dom_sf"/>
</dbReference>
<reference evidence="1" key="1">
    <citation type="journal article" date="2021" name="Proc. Natl. Acad. Sci. U.S.A.">
        <title>A Catalog of Tens of Thousands of Viruses from Human Metagenomes Reveals Hidden Associations with Chronic Diseases.</title>
        <authorList>
            <person name="Tisza M.J."/>
            <person name="Buck C.B."/>
        </authorList>
    </citation>
    <scope>NUCLEOTIDE SEQUENCE</scope>
    <source>
        <strain evidence="1">CtPtC7</strain>
    </source>
</reference>
<accession>A0A8S5PA06</accession>
<proteinExistence type="predicted"/>
<evidence type="ECO:0000313" key="1">
    <source>
        <dbReference type="EMBL" id="DAE03902.1"/>
    </source>
</evidence>
<organism evidence="1">
    <name type="scientific">Phage sp. ctPtC7</name>
    <dbReference type="NCBI Taxonomy" id="2825794"/>
    <lineage>
        <taxon>Viruses</taxon>
    </lineage>
</organism>